<proteinExistence type="predicted"/>
<evidence type="ECO:0000313" key="1">
    <source>
        <dbReference type="EMBL" id="MBL6082569.1"/>
    </source>
</evidence>
<gene>
    <name evidence="1" type="ORF">JMJ56_31890</name>
</gene>
<reference evidence="1 2" key="1">
    <citation type="submission" date="2021-01" db="EMBL/GenBank/DDBJ databases">
        <title>Belnapia mucosa sp. nov. and Belnapia arida sp. nov., isolated from the Tabernas Desert (Almeria, Spain).</title>
        <authorList>
            <person name="Molina-Menor E."/>
            <person name="Vidal-Verdu A."/>
            <person name="Calonge A."/>
            <person name="Satari L."/>
            <person name="Pereto J."/>
            <person name="Porcar M."/>
        </authorList>
    </citation>
    <scope>NUCLEOTIDE SEQUENCE [LARGE SCALE GENOMIC DNA]</scope>
    <source>
        <strain evidence="1 2">T18</strain>
    </source>
</reference>
<sequence>MPDKPKLGRPKKDWRYLLIEMARQELQHGSSETPTSLARHVLAQYPAEDRPDGNLYRQLKTGRPVTEVHLVSRLCERYQRERSRFLSEAQAIDDARRSGQQRTRHALGLTTDTPQHRGCHPKSFGSLNTDLANRLFEPALLEDRAAAFLQGHKDALRRRHR</sequence>
<dbReference type="RefSeq" id="WP_202835903.1">
    <property type="nucleotide sequence ID" value="NZ_JAETWB010000083.1"/>
</dbReference>
<evidence type="ECO:0000313" key="2">
    <source>
        <dbReference type="Proteomes" id="UP000660885"/>
    </source>
</evidence>
<comment type="caution">
    <text evidence="1">The sequence shown here is derived from an EMBL/GenBank/DDBJ whole genome shotgun (WGS) entry which is preliminary data.</text>
</comment>
<dbReference type="Proteomes" id="UP000660885">
    <property type="component" value="Unassembled WGS sequence"/>
</dbReference>
<keyword evidence="2" id="KW-1185">Reference proteome</keyword>
<dbReference type="EMBL" id="JAETWB010000083">
    <property type="protein sequence ID" value="MBL6082569.1"/>
    <property type="molecule type" value="Genomic_DNA"/>
</dbReference>
<organism evidence="1 2">
    <name type="scientific">Belnapia arida</name>
    <dbReference type="NCBI Taxonomy" id="2804533"/>
    <lineage>
        <taxon>Bacteria</taxon>
        <taxon>Pseudomonadati</taxon>
        <taxon>Pseudomonadota</taxon>
        <taxon>Alphaproteobacteria</taxon>
        <taxon>Acetobacterales</taxon>
        <taxon>Roseomonadaceae</taxon>
        <taxon>Belnapia</taxon>
    </lineage>
</organism>
<protein>
    <submittedName>
        <fullName evidence="1">Uncharacterized protein</fullName>
    </submittedName>
</protein>
<name>A0ABS1UF15_9PROT</name>
<accession>A0ABS1UF15</accession>